<keyword evidence="1" id="KW-0472">Membrane</keyword>
<gene>
    <name evidence="2" type="ORF">H4Q31_02740</name>
</gene>
<keyword evidence="1" id="KW-0812">Transmembrane</keyword>
<dbReference type="AlphaFoldDB" id="A0A841TB37"/>
<evidence type="ECO:0000256" key="1">
    <source>
        <dbReference type="SAM" id="Phobius"/>
    </source>
</evidence>
<keyword evidence="1" id="KW-1133">Transmembrane helix</keyword>
<protein>
    <submittedName>
        <fullName evidence="2">Uncharacterized protein</fullName>
    </submittedName>
</protein>
<accession>A0A841TB37</accession>
<dbReference type="RefSeq" id="WP_185177535.1">
    <property type="nucleotide sequence ID" value="NZ_CBCSEP010000002.1"/>
</dbReference>
<organism evidence="2 3">
    <name type="scientific">Cohnella lubricantis</name>
    <dbReference type="NCBI Taxonomy" id="2163172"/>
    <lineage>
        <taxon>Bacteria</taxon>
        <taxon>Bacillati</taxon>
        <taxon>Bacillota</taxon>
        <taxon>Bacilli</taxon>
        <taxon>Bacillales</taxon>
        <taxon>Paenibacillaceae</taxon>
        <taxon>Cohnella</taxon>
    </lineage>
</organism>
<name>A0A841TB37_9BACL</name>
<dbReference type="Proteomes" id="UP000574133">
    <property type="component" value="Unassembled WGS sequence"/>
</dbReference>
<feature type="transmembrane region" description="Helical" evidence="1">
    <location>
        <begin position="83"/>
        <end position="100"/>
    </location>
</feature>
<evidence type="ECO:0000313" key="3">
    <source>
        <dbReference type="Proteomes" id="UP000574133"/>
    </source>
</evidence>
<sequence length="142" mass="15921">MAMTLLAVIVTLVSSNPVTLLLLGDLTGNYTYPFLIVARYINLADFFTHLESLFGYLGVGCICKNMCYLLCDGYGRRSVDEPAIGFLLLLMSIWVAPNLQELTHALSTSIFLSALMVLVCIPAELLVVAWIRRRWEKKNMQD</sequence>
<reference evidence="2 3" key="1">
    <citation type="submission" date="2020-08" db="EMBL/GenBank/DDBJ databases">
        <title>Cohnella phylogeny.</title>
        <authorList>
            <person name="Dunlap C."/>
        </authorList>
    </citation>
    <scope>NUCLEOTIDE SEQUENCE [LARGE SCALE GENOMIC DNA]</scope>
    <source>
        <strain evidence="2 3">DSM 103658</strain>
    </source>
</reference>
<dbReference type="EMBL" id="JACJVN010000013">
    <property type="protein sequence ID" value="MBB6676237.1"/>
    <property type="molecule type" value="Genomic_DNA"/>
</dbReference>
<keyword evidence="3" id="KW-1185">Reference proteome</keyword>
<comment type="caution">
    <text evidence="2">The sequence shown here is derived from an EMBL/GenBank/DDBJ whole genome shotgun (WGS) entry which is preliminary data.</text>
</comment>
<feature type="transmembrane region" description="Helical" evidence="1">
    <location>
        <begin position="53"/>
        <end position="71"/>
    </location>
</feature>
<evidence type="ECO:0000313" key="2">
    <source>
        <dbReference type="EMBL" id="MBB6676237.1"/>
    </source>
</evidence>
<feature type="transmembrane region" description="Helical" evidence="1">
    <location>
        <begin position="106"/>
        <end position="131"/>
    </location>
</feature>
<proteinExistence type="predicted"/>